<dbReference type="InterPro" id="IPR032675">
    <property type="entry name" value="LRR_dom_sf"/>
</dbReference>
<organism evidence="1 2">
    <name type="scientific">Mycena metata</name>
    <dbReference type="NCBI Taxonomy" id="1033252"/>
    <lineage>
        <taxon>Eukaryota</taxon>
        <taxon>Fungi</taxon>
        <taxon>Dikarya</taxon>
        <taxon>Basidiomycota</taxon>
        <taxon>Agaricomycotina</taxon>
        <taxon>Agaricomycetes</taxon>
        <taxon>Agaricomycetidae</taxon>
        <taxon>Agaricales</taxon>
        <taxon>Marasmiineae</taxon>
        <taxon>Mycenaceae</taxon>
        <taxon>Mycena</taxon>
    </lineage>
</organism>
<name>A0AAD7HGJ4_9AGAR</name>
<dbReference type="EMBL" id="JARKIB010000245">
    <property type="protein sequence ID" value="KAJ7720047.1"/>
    <property type="molecule type" value="Genomic_DNA"/>
</dbReference>
<evidence type="ECO:0000313" key="2">
    <source>
        <dbReference type="Proteomes" id="UP001215598"/>
    </source>
</evidence>
<protein>
    <recommendedName>
        <fullName evidence="3">F-box domain-containing protein</fullName>
    </recommendedName>
</protein>
<accession>A0AAD7HGJ4</accession>
<comment type="caution">
    <text evidence="1">The sequence shown here is derived from an EMBL/GenBank/DDBJ whole genome shotgun (WGS) entry which is preliminary data.</text>
</comment>
<dbReference type="Proteomes" id="UP001215598">
    <property type="component" value="Unassembled WGS sequence"/>
</dbReference>
<sequence length="547" mass="61586">MAPICVLPNELMARILTIYAAETDTLFNLKWSKVMYVGRHWHELARAAQSLWSFIDLVWHGSYETLYNQLRHSGVAPLTIKLALGEYAQYTDIILDECERISSLLVTTRISYLDVSGTSQYVYELIGKLPECRLPILRSLSLDPSYKRDELPPNIVEAIPPVLFEGILPSLRELKLKSVAFPLGSLSGLTSISLTECLDISAGLPSIASFRGLLEMLGSCPELSTLKLELTTPEPIPQQSYPTVDLAALTWLQLREDVTLCTALLKHVRFPPTTSVHVLPSGVFNGMDIRELLVPLHKHARSPGAPALPLLQIDCHPYGTDSRNISYCTMALFTDTQLHDFLERSQAHCPFSLNSHPSTEVALRQIVAKVLKAIPGHLITHLDARNMSYPGEVSWKTILKLLPALETGYLRVNESAVPCVHALTQIEGLQQQRENFPRIQRLQVLIMPHTKSESENNMVDEFLAALGQYFTVCKGNETPFEVLDIEDPRYALSQTERQAQLERLFPLMGDRLLWNGQVYDPVKRREKLAKRKAEWKALAEKYGLDTE</sequence>
<reference evidence="1" key="1">
    <citation type="submission" date="2023-03" db="EMBL/GenBank/DDBJ databases">
        <title>Massive genome expansion in bonnet fungi (Mycena s.s.) driven by repeated elements and novel gene families across ecological guilds.</title>
        <authorList>
            <consortium name="Lawrence Berkeley National Laboratory"/>
            <person name="Harder C.B."/>
            <person name="Miyauchi S."/>
            <person name="Viragh M."/>
            <person name="Kuo A."/>
            <person name="Thoen E."/>
            <person name="Andreopoulos B."/>
            <person name="Lu D."/>
            <person name="Skrede I."/>
            <person name="Drula E."/>
            <person name="Henrissat B."/>
            <person name="Morin E."/>
            <person name="Kohler A."/>
            <person name="Barry K."/>
            <person name="LaButti K."/>
            <person name="Morin E."/>
            <person name="Salamov A."/>
            <person name="Lipzen A."/>
            <person name="Mereny Z."/>
            <person name="Hegedus B."/>
            <person name="Baldrian P."/>
            <person name="Stursova M."/>
            <person name="Weitz H."/>
            <person name="Taylor A."/>
            <person name="Grigoriev I.V."/>
            <person name="Nagy L.G."/>
            <person name="Martin F."/>
            <person name="Kauserud H."/>
        </authorList>
    </citation>
    <scope>NUCLEOTIDE SEQUENCE</scope>
    <source>
        <strain evidence="1">CBHHK182m</strain>
    </source>
</reference>
<proteinExistence type="predicted"/>
<dbReference type="AlphaFoldDB" id="A0AAD7HGJ4"/>
<evidence type="ECO:0000313" key="1">
    <source>
        <dbReference type="EMBL" id="KAJ7720047.1"/>
    </source>
</evidence>
<gene>
    <name evidence="1" type="ORF">B0H16DRAFT_1739075</name>
</gene>
<dbReference type="SUPFAM" id="SSF52047">
    <property type="entry name" value="RNI-like"/>
    <property type="match status" value="1"/>
</dbReference>
<evidence type="ECO:0008006" key="3">
    <source>
        <dbReference type="Google" id="ProtNLM"/>
    </source>
</evidence>
<dbReference type="Gene3D" id="3.80.10.10">
    <property type="entry name" value="Ribonuclease Inhibitor"/>
    <property type="match status" value="1"/>
</dbReference>
<keyword evidence="2" id="KW-1185">Reference proteome</keyword>